<dbReference type="eggNOG" id="COG0831">
    <property type="taxonomic scope" value="Bacteria"/>
</dbReference>
<name>R4JXZ8_CLOPA</name>
<dbReference type="NCBIfam" id="TIGR00193">
    <property type="entry name" value="urease_gam"/>
    <property type="match status" value="1"/>
</dbReference>
<comment type="catalytic activity">
    <reaction evidence="2 3">
        <text>urea + 2 H2O + H(+) = hydrogencarbonate + 2 NH4(+)</text>
        <dbReference type="Rhea" id="RHEA:20557"/>
        <dbReference type="ChEBI" id="CHEBI:15377"/>
        <dbReference type="ChEBI" id="CHEBI:15378"/>
        <dbReference type="ChEBI" id="CHEBI:16199"/>
        <dbReference type="ChEBI" id="CHEBI:17544"/>
        <dbReference type="ChEBI" id="CHEBI:28938"/>
        <dbReference type="EC" id="3.5.1.5"/>
    </reaction>
</comment>
<evidence type="ECO:0000256" key="2">
    <source>
        <dbReference type="ARBA" id="ARBA00047778"/>
    </source>
</evidence>
<gene>
    <name evidence="4" type="ORF">Clopa_0642</name>
</gene>
<dbReference type="InterPro" id="IPR036463">
    <property type="entry name" value="Urease_gamma_sf"/>
</dbReference>
<dbReference type="GO" id="GO:0043419">
    <property type="term" value="P:urea catabolic process"/>
    <property type="evidence" value="ECO:0007669"/>
    <property type="project" value="InterPro"/>
</dbReference>
<dbReference type="PANTHER" id="PTHR33569">
    <property type="entry name" value="UREASE"/>
    <property type="match status" value="1"/>
</dbReference>
<evidence type="ECO:0000313" key="5">
    <source>
        <dbReference type="Proteomes" id="UP000013523"/>
    </source>
</evidence>
<dbReference type="KEGG" id="cpas:Clopa_0642"/>
<dbReference type="Pfam" id="PF00547">
    <property type="entry name" value="Urease_gamma"/>
    <property type="match status" value="1"/>
</dbReference>
<evidence type="ECO:0000256" key="3">
    <source>
        <dbReference type="RuleBase" id="RU003850"/>
    </source>
</evidence>
<dbReference type="EMBL" id="CP003261">
    <property type="protein sequence ID" value="AGK95687.1"/>
    <property type="molecule type" value="Genomic_DNA"/>
</dbReference>
<comment type="similarity">
    <text evidence="3">Belongs to the urease gamma subunit family.</text>
</comment>
<dbReference type="GO" id="GO:0005737">
    <property type="term" value="C:cytoplasm"/>
    <property type="evidence" value="ECO:0007669"/>
    <property type="project" value="UniProtKB-SubCell"/>
</dbReference>
<dbReference type="InterPro" id="IPR050069">
    <property type="entry name" value="Urease_subunit"/>
</dbReference>
<dbReference type="InterPro" id="IPR002026">
    <property type="entry name" value="Urease_gamma/gamma-beta_su"/>
</dbReference>
<sequence>MQLMHKEMEKLMLHYAGSLAKKRMRRGLKLNYQEAVALITSELMEASRDGRTVQQIMNYGMRILSRDDVMDNVADSMPELKIELDFQDETKIVTIHNPIR</sequence>
<dbReference type="GO" id="GO:0016151">
    <property type="term" value="F:nickel cation binding"/>
    <property type="evidence" value="ECO:0007669"/>
    <property type="project" value="InterPro"/>
</dbReference>
<dbReference type="EC" id="3.5.1.5" evidence="3"/>
<proteinExistence type="inferred from homology"/>
<protein>
    <recommendedName>
        <fullName evidence="3">Urease subunit gamma</fullName>
        <ecNumber evidence="3">3.5.1.5</ecNumber>
    </recommendedName>
</protein>
<dbReference type="NCBIfam" id="NF009712">
    <property type="entry name" value="PRK13241.1"/>
    <property type="match status" value="1"/>
</dbReference>
<evidence type="ECO:0000313" key="4">
    <source>
        <dbReference type="EMBL" id="AGK95687.1"/>
    </source>
</evidence>
<dbReference type="Proteomes" id="UP000013523">
    <property type="component" value="Chromosome"/>
</dbReference>
<keyword evidence="5" id="KW-1185">Reference proteome</keyword>
<dbReference type="Gene3D" id="3.30.280.10">
    <property type="entry name" value="Urease, gamma-like subunit"/>
    <property type="match status" value="1"/>
</dbReference>
<dbReference type="GO" id="GO:0009039">
    <property type="term" value="F:urease activity"/>
    <property type="evidence" value="ECO:0007669"/>
    <property type="project" value="UniProtKB-EC"/>
</dbReference>
<organism evidence="4 5">
    <name type="scientific">Clostridium pasteurianum BC1</name>
    <dbReference type="NCBI Taxonomy" id="86416"/>
    <lineage>
        <taxon>Bacteria</taxon>
        <taxon>Bacillati</taxon>
        <taxon>Bacillota</taxon>
        <taxon>Clostridia</taxon>
        <taxon>Eubacteriales</taxon>
        <taxon>Clostridiaceae</taxon>
        <taxon>Clostridium</taxon>
    </lineage>
</organism>
<dbReference type="SUPFAM" id="SSF54111">
    <property type="entry name" value="Urease, gamma-subunit"/>
    <property type="match status" value="1"/>
</dbReference>
<dbReference type="HOGENOM" id="CLU_145825_1_0_9"/>
<dbReference type="PATRIC" id="fig|86416.3.peg.626"/>
<dbReference type="AlphaFoldDB" id="R4JXZ8"/>
<keyword evidence="1 3" id="KW-0378">Hydrolase</keyword>
<evidence type="ECO:0000256" key="1">
    <source>
        <dbReference type="ARBA" id="ARBA00022801"/>
    </source>
</evidence>
<dbReference type="CDD" id="cd00390">
    <property type="entry name" value="Urease_gamma"/>
    <property type="match status" value="1"/>
</dbReference>
<comment type="subcellular location">
    <subcellularLocation>
        <location evidence="3">Cytoplasm</location>
    </subcellularLocation>
</comment>
<dbReference type="STRING" id="86416.Clopa_0642"/>
<dbReference type="OrthoDB" id="9793527at2"/>
<dbReference type="PANTHER" id="PTHR33569:SF1">
    <property type="entry name" value="UREASE"/>
    <property type="match status" value="1"/>
</dbReference>
<reference evidence="4 5" key="1">
    <citation type="submission" date="2012-01" db="EMBL/GenBank/DDBJ databases">
        <title>Complete sequence of chromosome of Clostridium pasteurianum BC1.</title>
        <authorList>
            <consortium name="US DOE Joint Genome Institute"/>
            <person name="Lucas S."/>
            <person name="Han J."/>
            <person name="Lapidus A."/>
            <person name="Cheng J.-F."/>
            <person name="Goodwin L."/>
            <person name="Pitluck S."/>
            <person name="Peters L."/>
            <person name="Mikhailova N."/>
            <person name="Teshima H."/>
            <person name="Detter J.C."/>
            <person name="Han C."/>
            <person name="Tapia R."/>
            <person name="Land M."/>
            <person name="Hauser L."/>
            <person name="Kyrpides N."/>
            <person name="Ivanova N."/>
            <person name="Pagani I."/>
            <person name="Dunn J."/>
            <person name="Taghavi S."/>
            <person name="Francis A."/>
            <person name="van der Lelie D."/>
            <person name="Woyke T."/>
        </authorList>
    </citation>
    <scope>NUCLEOTIDE SEQUENCE [LARGE SCALE GENOMIC DNA]</scope>
    <source>
        <strain evidence="4 5">BC1</strain>
    </source>
</reference>
<accession>R4JXZ8</accession>
<dbReference type="RefSeq" id="WP_015614013.1">
    <property type="nucleotide sequence ID" value="NC_021182.1"/>
</dbReference>